<dbReference type="RefSeq" id="WP_021296136.1">
    <property type="nucleotide sequence ID" value="NZ_AURB01000124.1"/>
</dbReference>
<evidence type="ECO:0000313" key="2">
    <source>
        <dbReference type="Proteomes" id="UP000829401"/>
    </source>
</evidence>
<gene>
    <name evidence="1" type="ORF">K1I37_15010</name>
</gene>
<dbReference type="STRING" id="1356854.N007_05465"/>
<dbReference type="EMBL" id="CP080467">
    <property type="protein sequence ID" value="UNO47982.1"/>
    <property type="molecule type" value="Genomic_DNA"/>
</dbReference>
<proteinExistence type="predicted"/>
<organism evidence="1 2">
    <name type="scientific">Alicyclobacillus acidoterrestris (strain ATCC 49025 / DSM 3922 / CIP 106132 / NCIMB 13137 / GD3B)</name>
    <dbReference type="NCBI Taxonomy" id="1356854"/>
    <lineage>
        <taxon>Bacteria</taxon>
        <taxon>Bacillati</taxon>
        <taxon>Bacillota</taxon>
        <taxon>Bacilli</taxon>
        <taxon>Bacillales</taxon>
        <taxon>Alicyclobacillaceae</taxon>
        <taxon>Alicyclobacillus</taxon>
    </lineage>
</organism>
<reference evidence="2" key="1">
    <citation type="journal article" date="2022" name="G3 (Bethesda)">
        <title>Unveiling the complete genome sequence of Alicyclobacillus acidoterrestris DSM 3922T, a taint-producing strain.</title>
        <authorList>
            <person name="Leonardo I.C."/>
            <person name="Barreto Crespo M.T."/>
            <person name="Gaspar F.B."/>
        </authorList>
    </citation>
    <scope>NUCLEOTIDE SEQUENCE [LARGE SCALE GENOMIC DNA]</scope>
    <source>
        <strain evidence="2">DSM 3922</strain>
    </source>
</reference>
<accession>A0A9E6ZEA7</accession>
<dbReference type="KEGG" id="aaco:K1I37_15010"/>
<name>T0BUD5_ALIAG</name>
<protein>
    <submittedName>
        <fullName evidence="1">Uncharacterized protein</fullName>
    </submittedName>
</protein>
<keyword evidence="2" id="KW-1185">Reference proteome</keyword>
<dbReference type="Proteomes" id="UP000829401">
    <property type="component" value="Chromosome"/>
</dbReference>
<dbReference type="AlphaFoldDB" id="T0BUD5"/>
<dbReference type="OrthoDB" id="2991577at2"/>
<sequence length="75" mass="9020">MDINRKRRKSKLVNMTPEDIREWNEQTTLTRGISKLKYTDIWPTEREDDGTILLDRNNPDHVEWYEDDALNSNDI</sequence>
<accession>T0BUD5</accession>
<evidence type="ECO:0000313" key="1">
    <source>
        <dbReference type="EMBL" id="UNO47982.1"/>
    </source>
</evidence>